<dbReference type="AlphaFoldDB" id="A0A4Q7J6M3"/>
<evidence type="ECO:0000313" key="1">
    <source>
        <dbReference type="EMBL" id="RZQ63281.1"/>
    </source>
</evidence>
<organism evidence="1 2">
    <name type="scientific">Amycolatopsis suaedae</name>
    <dbReference type="NCBI Taxonomy" id="2510978"/>
    <lineage>
        <taxon>Bacteria</taxon>
        <taxon>Bacillati</taxon>
        <taxon>Actinomycetota</taxon>
        <taxon>Actinomycetes</taxon>
        <taxon>Pseudonocardiales</taxon>
        <taxon>Pseudonocardiaceae</taxon>
        <taxon>Amycolatopsis</taxon>
    </lineage>
</organism>
<name>A0A4Q7J6M3_9PSEU</name>
<dbReference type="PANTHER" id="PTHR33361:SF2">
    <property type="entry name" value="DUF885 DOMAIN-CONTAINING PROTEIN"/>
    <property type="match status" value="1"/>
</dbReference>
<proteinExistence type="predicted"/>
<comment type="caution">
    <text evidence="1">The sequence shown here is derived from an EMBL/GenBank/DDBJ whole genome shotgun (WGS) entry which is preliminary data.</text>
</comment>
<dbReference type="InterPro" id="IPR010281">
    <property type="entry name" value="DUF885"/>
</dbReference>
<dbReference type="OrthoDB" id="9760040at2"/>
<sequence>MFEAEPILPALLGLDLTRGGLADVSAEGERRHRERLTELAARARAIDPEGLDAEDRTTRAVLLSLAEAGTDQIDSLMAEFTVTDLFIGPAAGLLTALPMLPVPDEAAGRVHLDRLAAIPAYLEQALARHRAGVAGGRTPVRPLVDAAVAHLDRYLGAPETDPLLRQPAPSQAFAAERERLLADVVRPAFAAYRDALATEIAPHGRPAEKPGVCWLPGGERIYALLARKHTSTDRTPDDLHATGLDLIAKLGEEYAEIGSRVFGTADLAEIFERLRNDPALRWESPEEMLDSARKAVARAEAVAPRWFGRVPTQACVVEAVPPADEPGAPLAYYIRPTADGSRPGTYFANTYRATERLRHPAEATAFHEAVPGHHFQISIAQGLTHLPLLRQIGDFNAYIEGWGLYSERLAHEMGLYSDDVALLGMLSMDSMRAGRLVVDTGLHAKGWTRQQAVDFLMENTPMSEVDIRNEVDRYIAYPGQALAYMVGRLEIQRVRAAAERAMGDRFDLKAFHDLVLGSGALPLSVLDDVVTAWAAGTK</sequence>
<accession>A0A4Q7J6M3</accession>
<dbReference type="EMBL" id="SFCC01000007">
    <property type="protein sequence ID" value="RZQ63281.1"/>
    <property type="molecule type" value="Genomic_DNA"/>
</dbReference>
<dbReference type="Proteomes" id="UP000292003">
    <property type="component" value="Unassembled WGS sequence"/>
</dbReference>
<reference evidence="1 2" key="1">
    <citation type="submission" date="2019-02" db="EMBL/GenBank/DDBJ databases">
        <title>Draft genome sequence of Amycolatopsis sp. 8-3EHSu isolated from roots of Suaeda maritima.</title>
        <authorList>
            <person name="Duangmal K."/>
            <person name="Chantavorakit T."/>
        </authorList>
    </citation>
    <scope>NUCLEOTIDE SEQUENCE [LARGE SCALE GENOMIC DNA]</scope>
    <source>
        <strain evidence="1 2">8-3EHSu</strain>
    </source>
</reference>
<keyword evidence="2" id="KW-1185">Reference proteome</keyword>
<dbReference type="RefSeq" id="WP_130476285.1">
    <property type="nucleotide sequence ID" value="NZ_SFCC01000007.1"/>
</dbReference>
<evidence type="ECO:0000313" key="2">
    <source>
        <dbReference type="Proteomes" id="UP000292003"/>
    </source>
</evidence>
<dbReference type="Pfam" id="PF05960">
    <property type="entry name" value="DUF885"/>
    <property type="match status" value="1"/>
</dbReference>
<gene>
    <name evidence="1" type="ORF">EWH70_16135</name>
</gene>
<protein>
    <submittedName>
        <fullName evidence="1">DUF885 domain-containing protein</fullName>
    </submittedName>
</protein>
<dbReference type="PANTHER" id="PTHR33361">
    <property type="entry name" value="GLR0591 PROTEIN"/>
    <property type="match status" value="1"/>
</dbReference>